<feature type="signal peptide" evidence="1">
    <location>
        <begin position="1"/>
        <end position="24"/>
    </location>
</feature>
<dbReference type="Gene3D" id="3.20.20.150">
    <property type="entry name" value="Divalent-metal-dependent TIM barrel enzymes"/>
    <property type="match status" value="1"/>
</dbReference>
<protein>
    <submittedName>
        <fullName evidence="3">Sugar phosphate isomerase/epimerase family protein</fullName>
    </submittedName>
</protein>
<dbReference type="InterPro" id="IPR036237">
    <property type="entry name" value="Xyl_isomerase-like_sf"/>
</dbReference>
<feature type="chain" id="PRO_5047383682" evidence="1">
    <location>
        <begin position="25"/>
        <end position="285"/>
    </location>
</feature>
<dbReference type="PANTHER" id="PTHR12110">
    <property type="entry name" value="HYDROXYPYRUVATE ISOMERASE"/>
    <property type="match status" value="1"/>
</dbReference>
<accession>A0ABW4DZC4</accession>
<dbReference type="Pfam" id="PF01261">
    <property type="entry name" value="AP_endonuc_2"/>
    <property type="match status" value="1"/>
</dbReference>
<gene>
    <name evidence="3" type="ORF">ACFQ5P_17405</name>
</gene>
<reference evidence="4" key="1">
    <citation type="journal article" date="2019" name="Int. J. Syst. Evol. Microbiol.">
        <title>The Global Catalogue of Microorganisms (GCM) 10K type strain sequencing project: providing services to taxonomists for standard genome sequencing and annotation.</title>
        <authorList>
            <consortium name="The Broad Institute Genomics Platform"/>
            <consortium name="The Broad Institute Genome Sequencing Center for Infectious Disease"/>
            <person name="Wu L."/>
            <person name="Ma J."/>
        </authorList>
    </citation>
    <scope>NUCLEOTIDE SEQUENCE [LARGE SCALE GENOMIC DNA]</scope>
    <source>
        <strain evidence="4">CCM 8875</strain>
    </source>
</reference>
<keyword evidence="1" id="KW-0732">Signal</keyword>
<dbReference type="PANTHER" id="PTHR12110:SF41">
    <property type="entry name" value="INOSOSE DEHYDRATASE"/>
    <property type="match status" value="1"/>
</dbReference>
<name>A0ABW4DZC4_9RHOB</name>
<keyword evidence="3" id="KW-0413">Isomerase</keyword>
<proteinExistence type="predicted"/>
<comment type="caution">
    <text evidence="3">The sequence shown here is derived from an EMBL/GenBank/DDBJ whole genome shotgun (WGS) entry which is preliminary data.</text>
</comment>
<dbReference type="EMBL" id="JBHTOQ010000038">
    <property type="protein sequence ID" value="MFD1483077.1"/>
    <property type="molecule type" value="Genomic_DNA"/>
</dbReference>
<organism evidence="3 4">
    <name type="scientific">Paracoccus nototheniae</name>
    <dbReference type="NCBI Taxonomy" id="2489002"/>
    <lineage>
        <taxon>Bacteria</taxon>
        <taxon>Pseudomonadati</taxon>
        <taxon>Pseudomonadota</taxon>
        <taxon>Alphaproteobacteria</taxon>
        <taxon>Rhodobacterales</taxon>
        <taxon>Paracoccaceae</taxon>
        <taxon>Paracoccus</taxon>
    </lineage>
</organism>
<dbReference type="InterPro" id="IPR050312">
    <property type="entry name" value="IolE/XylAMocC-like"/>
</dbReference>
<dbReference type="RefSeq" id="WP_131574380.1">
    <property type="nucleotide sequence ID" value="NZ_CBCSAJ010000023.1"/>
</dbReference>
<dbReference type="Proteomes" id="UP001597302">
    <property type="component" value="Unassembled WGS sequence"/>
</dbReference>
<evidence type="ECO:0000313" key="4">
    <source>
        <dbReference type="Proteomes" id="UP001597302"/>
    </source>
</evidence>
<dbReference type="GO" id="GO:0016853">
    <property type="term" value="F:isomerase activity"/>
    <property type="evidence" value="ECO:0007669"/>
    <property type="project" value="UniProtKB-KW"/>
</dbReference>
<evidence type="ECO:0000313" key="3">
    <source>
        <dbReference type="EMBL" id="MFD1483077.1"/>
    </source>
</evidence>
<feature type="domain" description="Xylose isomerase-like TIM barrel" evidence="2">
    <location>
        <begin position="51"/>
        <end position="272"/>
    </location>
</feature>
<sequence length="285" mass="30403">MTFANSALLGGLVTVALSATGAWAQDARTAELPIAVQMYTLRDHGTLDEQLAAVQAAGITAVETVGMQDSSAEDLSALMTEYGVEAISTHAQLDDLRADLQAVIDFNKAIGNAVITVPYLAEEARPTDAAGWTALGEELAGLSDALQAEGMTLAYHNHDFEMAEFDGRTALEIMMEAAGDDVLAELDLAWVARGGLDPVEYLDRFDGRVFAIHAKDNAPEGEAEDERGFKALGEGVLDWAAILPAAEEVGTQWYIIEHDQPLDAAEVVMTGATFLTENLPYSATR</sequence>
<dbReference type="SUPFAM" id="SSF51658">
    <property type="entry name" value="Xylose isomerase-like"/>
    <property type="match status" value="1"/>
</dbReference>
<dbReference type="InterPro" id="IPR013022">
    <property type="entry name" value="Xyl_isomerase-like_TIM-brl"/>
</dbReference>
<evidence type="ECO:0000259" key="2">
    <source>
        <dbReference type="Pfam" id="PF01261"/>
    </source>
</evidence>
<keyword evidence="4" id="KW-1185">Reference proteome</keyword>
<evidence type="ECO:0000256" key="1">
    <source>
        <dbReference type="SAM" id="SignalP"/>
    </source>
</evidence>